<organism evidence="2 3">
    <name type="scientific">Rhodofomes roseus</name>
    <dbReference type="NCBI Taxonomy" id="34475"/>
    <lineage>
        <taxon>Eukaryota</taxon>
        <taxon>Fungi</taxon>
        <taxon>Dikarya</taxon>
        <taxon>Basidiomycota</taxon>
        <taxon>Agaricomycotina</taxon>
        <taxon>Agaricomycetes</taxon>
        <taxon>Polyporales</taxon>
        <taxon>Rhodofomes</taxon>
    </lineage>
</organism>
<dbReference type="EMBL" id="SEKV01000634">
    <property type="protein sequence ID" value="TFY55017.1"/>
    <property type="molecule type" value="Genomic_DNA"/>
</dbReference>
<dbReference type="InterPro" id="IPR012479">
    <property type="entry name" value="SAP30BP"/>
</dbReference>
<dbReference type="AlphaFoldDB" id="A0A4Y9Y0A5"/>
<accession>A0A4Y9Y0A5</accession>
<dbReference type="PANTHER" id="PTHR13464">
    <property type="entry name" value="TRANSCRIPTIONAL REGULATOR PROTEIN HCNGP"/>
    <property type="match status" value="1"/>
</dbReference>
<feature type="compositionally biased region" description="Basic residues" evidence="1">
    <location>
        <begin position="65"/>
        <end position="77"/>
    </location>
</feature>
<reference evidence="2 3" key="1">
    <citation type="submission" date="2019-01" db="EMBL/GenBank/DDBJ databases">
        <title>Genome sequencing of the rare red list fungi Fomitopsis rosea.</title>
        <authorList>
            <person name="Buettner E."/>
            <person name="Kellner H."/>
        </authorList>
    </citation>
    <scope>NUCLEOTIDE SEQUENCE [LARGE SCALE GENOMIC DNA]</scope>
    <source>
        <strain evidence="2 3">DSM 105464</strain>
    </source>
</reference>
<dbReference type="GO" id="GO:0005634">
    <property type="term" value="C:nucleus"/>
    <property type="evidence" value="ECO:0007669"/>
    <property type="project" value="TreeGrafter"/>
</dbReference>
<evidence type="ECO:0000313" key="2">
    <source>
        <dbReference type="EMBL" id="TFY55017.1"/>
    </source>
</evidence>
<gene>
    <name evidence="2" type="ORF">EVJ58_g8516</name>
</gene>
<dbReference type="PANTHER" id="PTHR13464:SF0">
    <property type="entry name" value="SAP30-BINDING PROTEIN"/>
    <property type="match status" value="1"/>
</dbReference>
<sequence>MLKALAGLVAYDEDSQSDREDYAGDSQKKRVHDKPTKARADVQPEAAHGQPRASSSSGAQVVIRRPAHVKLRPRLRRQFSDNAEGEVTESAPAEPSESGDLPDTASRMTMHDEEGPDDELTQIRRLLRPAEIPGVEDWGIPPPPPSAPCDSALEAKLTQFMSLKRDPNDPKHFNDSLMSNRSFRNPHLYTRLVEFVDVDERATNFPEELWDPTDVREEWYADRIEGALGTTVYTGRQRKAY</sequence>
<name>A0A4Y9Y0A5_9APHY</name>
<protein>
    <submittedName>
        <fullName evidence="2">Uncharacterized protein</fullName>
    </submittedName>
</protein>
<comment type="caution">
    <text evidence="2">The sequence shown here is derived from an EMBL/GenBank/DDBJ whole genome shotgun (WGS) entry which is preliminary data.</text>
</comment>
<proteinExistence type="predicted"/>
<feature type="compositionally biased region" description="Basic and acidic residues" evidence="1">
    <location>
        <begin position="16"/>
        <end position="42"/>
    </location>
</feature>
<dbReference type="Pfam" id="PF07818">
    <property type="entry name" value="HCNGP"/>
    <property type="match status" value="1"/>
</dbReference>
<dbReference type="GO" id="GO:0006355">
    <property type="term" value="P:regulation of DNA-templated transcription"/>
    <property type="evidence" value="ECO:0007669"/>
    <property type="project" value="InterPro"/>
</dbReference>
<evidence type="ECO:0000313" key="3">
    <source>
        <dbReference type="Proteomes" id="UP000298390"/>
    </source>
</evidence>
<evidence type="ECO:0000256" key="1">
    <source>
        <dbReference type="SAM" id="MobiDB-lite"/>
    </source>
</evidence>
<dbReference type="Proteomes" id="UP000298390">
    <property type="component" value="Unassembled WGS sequence"/>
</dbReference>
<dbReference type="STRING" id="34475.A0A4Y9Y0A5"/>
<feature type="region of interest" description="Disordered" evidence="1">
    <location>
        <begin position="1"/>
        <end position="120"/>
    </location>
</feature>